<dbReference type="PRINTS" id="PR00081">
    <property type="entry name" value="GDHRDH"/>
</dbReference>
<dbReference type="InterPro" id="IPR002347">
    <property type="entry name" value="SDR_fam"/>
</dbReference>
<evidence type="ECO:0000256" key="2">
    <source>
        <dbReference type="ARBA" id="ARBA00023002"/>
    </source>
</evidence>
<evidence type="ECO:0000313" key="3">
    <source>
        <dbReference type="EMBL" id="GAX00804.1"/>
    </source>
</evidence>
<keyword evidence="2" id="KW-0560">Oxidoreductase</keyword>
<comment type="caution">
    <text evidence="3">The sequence shown here is derived from an EMBL/GenBank/DDBJ whole genome shotgun (WGS) entry which is preliminary data.</text>
</comment>
<dbReference type="STRING" id="1302250.GCA_001313225_02102"/>
<dbReference type="AlphaFoldDB" id="A0A1Z5IG73"/>
<dbReference type="Gene3D" id="3.40.50.720">
    <property type="entry name" value="NAD(P)-binding Rossmann-like Domain"/>
    <property type="match status" value="1"/>
</dbReference>
<dbReference type="GO" id="GO:0016491">
    <property type="term" value="F:oxidoreductase activity"/>
    <property type="evidence" value="ECO:0007669"/>
    <property type="project" value="UniProtKB-KW"/>
</dbReference>
<proteinExistence type="inferred from homology"/>
<dbReference type="OrthoDB" id="9809821at2"/>
<protein>
    <submittedName>
        <fullName evidence="3">Short-chain dehydrogenase/oxidoreductase</fullName>
    </submittedName>
</protein>
<accession>A0A1Z5IG73</accession>
<dbReference type="EMBL" id="BCMG01000003">
    <property type="protein sequence ID" value="GAX00804.1"/>
    <property type="molecule type" value="Genomic_DNA"/>
</dbReference>
<evidence type="ECO:0000313" key="4">
    <source>
        <dbReference type="Proteomes" id="UP000198402"/>
    </source>
</evidence>
<organism evidence="3 4">
    <name type="scientific">Secundilactobacillus silagei JCM 19001</name>
    <dbReference type="NCBI Taxonomy" id="1302250"/>
    <lineage>
        <taxon>Bacteria</taxon>
        <taxon>Bacillati</taxon>
        <taxon>Bacillota</taxon>
        <taxon>Bacilli</taxon>
        <taxon>Lactobacillales</taxon>
        <taxon>Lactobacillaceae</taxon>
        <taxon>Secundilactobacillus</taxon>
    </lineage>
</organism>
<dbReference type="SUPFAM" id="SSF51735">
    <property type="entry name" value="NAD(P)-binding Rossmann-fold domains"/>
    <property type="match status" value="1"/>
</dbReference>
<dbReference type="PANTHER" id="PTHR24320">
    <property type="entry name" value="RETINOL DEHYDROGENASE"/>
    <property type="match status" value="1"/>
</dbReference>
<name>A0A1Z5IG73_9LACO</name>
<comment type="similarity">
    <text evidence="1">Belongs to the short-chain dehydrogenases/reductases (SDR) family.</text>
</comment>
<sequence>MQLKNLQQPINSPFNFHSTAKQIMKKIDLTGKYAIVTGGYSGIGLVTSLALAHAGAQVTVPARHPDTARELFANEPNITVATLDLMDPHSIDQFADNYLASGHPLHILINSAGIMFPPLRRDSRRYESQFSTNHLGHFQLTLRLYPALQKAHGARVIAVSSRAQRMGSIQWDDINWEHTPYDPHLAYAQSKVANGLFAVGLDQYGQTDNIRAFAVHPGLIPTSGLGRASGQYHPFMSRLINQLGLLHARNTIEAAKVDFRTADYDYYKTLQQGAATQLWAATSPQLNDMGGLFLEDSNVATAVSANSASRFGVRPWTIDPHDAKRLWTISEQLTNTKLPQN</sequence>
<evidence type="ECO:0000256" key="1">
    <source>
        <dbReference type="ARBA" id="ARBA00006484"/>
    </source>
</evidence>
<dbReference type="PANTHER" id="PTHR24320:SF148">
    <property type="entry name" value="NAD(P)-BINDING ROSSMANN-FOLD SUPERFAMILY PROTEIN"/>
    <property type="match status" value="1"/>
</dbReference>
<dbReference type="Proteomes" id="UP000198402">
    <property type="component" value="Unassembled WGS sequence"/>
</dbReference>
<keyword evidence="4" id="KW-1185">Reference proteome</keyword>
<reference evidence="3 4" key="1">
    <citation type="submission" date="2015-11" db="EMBL/GenBank/DDBJ databases">
        <title>Draft genome sequences of new species of the genus Lactobacillus isolated from orchardgrass silage.</title>
        <authorList>
            <person name="Tohno M."/>
            <person name="Tanizawa Y."/>
            <person name="Arita M."/>
        </authorList>
    </citation>
    <scope>NUCLEOTIDE SEQUENCE [LARGE SCALE GENOMIC DNA]</scope>
    <source>
        <strain evidence="3 4">IWT126</strain>
    </source>
</reference>
<dbReference type="Pfam" id="PF00106">
    <property type="entry name" value="adh_short"/>
    <property type="match status" value="1"/>
</dbReference>
<gene>
    <name evidence="3" type="ORF">IWT126_00819</name>
</gene>
<dbReference type="InterPro" id="IPR036291">
    <property type="entry name" value="NAD(P)-bd_dom_sf"/>
</dbReference>